<reference evidence="1" key="1">
    <citation type="submission" date="2023-03" db="EMBL/GenBank/DDBJ databases">
        <title>Chromosome-level genomes of two armyworms, Mythimna separata and Mythimna loreyi, provide insights into the biosynthesis and reception of sex pheromones.</title>
        <authorList>
            <person name="Zhao H."/>
        </authorList>
    </citation>
    <scope>NUCLEOTIDE SEQUENCE</scope>
    <source>
        <strain evidence="1">BeijingLab</strain>
    </source>
</reference>
<protein>
    <submittedName>
        <fullName evidence="1">Uncharacterized protein</fullName>
    </submittedName>
</protein>
<dbReference type="Proteomes" id="UP001231649">
    <property type="component" value="Chromosome 6"/>
</dbReference>
<name>A0ACC2R4U5_9NEOP</name>
<proteinExistence type="predicted"/>
<evidence type="ECO:0000313" key="1">
    <source>
        <dbReference type="EMBL" id="KAJ8731975.1"/>
    </source>
</evidence>
<comment type="caution">
    <text evidence="1">The sequence shown here is derived from an EMBL/GenBank/DDBJ whole genome shotgun (WGS) entry which is preliminary data.</text>
</comment>
<accession>A0ACC2R4U5</accession>
<sequence>MKFLTLTVLVCFYVKNVLTSECYWNTECKYNFFGSKTPYENVRGDIRDSVVRTEGCEAISIWVIMRHGKRNPGQIFARYIQHILKYKDFIVSSYEVGNSSMCAQDIENIKNWNVDLTMLSKPNEMAEEGYQELLRIGNRINEAFPELLKELQKKDHLFLPGFGQRLKESAKAFIKGLNQNLTLENDTYDYQIVAPYSTCGKYQVKVRRNPDVYQEEEVYKNTADYINMKERIIRKLGLSFTFSNQDITAIYDLCRYTSDGISNKPCPWCAVFSTEDLQVLEYIDDLRHYYRNGYGVSQYSQRLGQMPLADLLRKFEQAKNRKGKKIVSYFTHATMMDMILVVLNLYKDTNPLTGAHRDINRKWRTSFLSTFTSNMIAVLNRCSKPGQDEYFYNVAFYWNEKPLLDLCNRGVCSWQEFEDIFKPFLNTTITEFCEFKWKNID</sequence>
<keyword evidence="2" id="KW-1185">Reference proteome</keyword>
<dbReference type="EMBL" id="CM056782">
    <property type="protein sequence ID" value="KAJ8731975.1"/>
    <property type="molecule type" value="Genomic_DNA"/>
</dbReference>
<gene>
    <name evidence="1" type="ORF">PYW08_014705</name>
</gene>
<organism evidence="1 2">
    <name type="scientific">Mythimna loreyi</name>
    <dbReference type="NCBI Taxonomy" id="667449"/>
    <lineage>
        <taxon>Eukaryota</taxon>
        <taxon>Metazoa</taxon>
        <taxon>Ecdysozoa</taxon>
        <taxon>Arthropoda</taxon>
        <taxon>Hexapoda</taxon>
        <taxon>Insecta</taxon>
        <taxon>Pterygota</taxon>
        <taxon>Neoptera</taxon>
        <taxon>Endopterygota</taxon>
        <taxon>Lepidoptera</taxon>
        <taxon>Glossata</taxon>
        <taxon>Ditrysia</taxon>
        <taxon>Noctuoidea</taxon>
        <taxon>Noctuidae</taxon>
        <taxon>Noctuinae</taxon>
        <taxon>Hadenini</taxon>
        <taxon>Mythimna</taxon>
    </lineage>
</organism>
<evidence type="ECO:0000313" key="2">
    <source>
        <dbReference type="Proteomes" id="UP001231649"/>
    </source>
</evidence>